<sequence>MFTHLHVHTEYSLLDGAARINDLVHSAAELEMPALAITDHGVMYGVLDFYKACGKQGIKPIIGCEIYMAPGKRTERVLGKDDKNYHLVLLAETNEGYQNLVKIVSQANVDGFYYKPRADKELLQQHSKGLIALSACLGGEIPEYLMQDNPARARAAAMEYLDIFGPEHFYLELQDHGITDQRKVNAGLWDLHRETRIPLLATNDVHYIRKEDASVQDILLCIQTGKTLADSSRMSFEGREYYLKSKQEMNLLFGETPEVLRQTNEIAERCNVSFSFGQHYLPVYEVPEGCTLDEYLRELCWKAFPVFYPEETPEQRERLEYELGIITQTGFSGYFLIVSDFCRYAREHDVAVGPGRGSAAASMVAYLLGITSVEPLRHDLLFERFLNPERISMPDIDIDFDPEGREKVIKYVTEKYGEEKVCQIITFGTMGAKGVLRDVGRVLNIPLSKVDKVAKAVPYELGMTLERALAVSPELQKMVREEEEIKKLYEISKSLEGMPRHASTHAAGVVIARDELTSYLPLQKTSDGLLMTQFPMKTVEEIGLLKMDFLGLRNLTILTKALANIEQARDIRLDLNHLPLDDQATYQLLSEGNSTGVFQLESGGMRAILKDLKPNCFEDIIAVNALYRPGPMEQIPEFVRRKHGGLIKVLHSKIEEILRPTYGIIVYQEQVMQIAQNLGGYSLGRADLLRRAMGKKDKKIMAEEKQNFIYGLQDSGGEWIVPGALRLGIGEKEAEEIFDLMAKFAEYGFNKGHATAYAMISYQTAYLKANYPLEYTAALLSSVIGASDKVTFYIQEARSSGIEILPPDVQYSYRDFTIEHGAIRFGLEAIRNVGTQVVDRIIAERANGPFASFYDFIVRMDAKVLNKRTLESLIKAGAFQSLCSRAQAMKVLDQALELAQNRQKDNESGQMSLFDLDQDLDEGLRMPEIPEFSESEILKMEREYIGIYLTAHPLYSVNDLLRKITSSEIAACLESAEEKKVILGGIINSYRQTITKKGEMMATFLLEDLTGTIEVLVFPRLFPEVVRMDNDHIVVVHGRYYVNEDEKKIFAEKVLPIEECSVKPDKLFLKIPSNQDTELTDKILAILGAFRGTHPVYFFCQDNKKTFEISPNYFVRPSEELDRALIALLGNDQVRWQ</sequence>
<keyword evidence="2 8" id="KW-0808">Transferase</keyword>
<dbReference type="InterPro" id="IPR040982">
    <property type="entry name" value="DNA_pol3_finger"/>
</dbReference>
<keyword evidence="4" id="KW-0235">DNA replication</keyword>
<evidence type="ECO:0000256" key="1">
    <source>
        <dbReference type="ARBA" id="ARBA00012417"/>
    </source>
</evidence>
<dbReference type="SMART" id="SM00481">
    <property type="entry name" value="POLIIIAc"/>
    <property type="match status" value="1"/>
</dbReference>
<dbReference type="Gene3D" id="1.10.150.870">
    <property type="match status" value="1"/>
</dbReference>
<proteinExistence type="predicted"/>
<dbReference type="Pfam" id="PF02811">
    <property type="entry name" value="PHP"/>
    <property type="match status" value="1"/>
</dbReference>
<dbReference type="SUPFAM" id="SSF160975">
    <property type="entry name" value="AF1531-like"/>
    <property type="match status" value="1"/>
</dbReference>
<reference evidence="8 9" key="1">
    <citation type="submission" date="2019-12" db="EMBL/GenBank/DDBJ databases">
        <title>Sequence classification of anaerobic respiratory reductive dehalogenases: First we see many, then we see few.</title>
        <authorList>
            <person name="Molenda O."/>
            <person name="Puentes Jacome L.A."/>
            <person name="Cao X."/>
            <person name="Nesbo C.L."/>
            <person name="Tang S."/>
            <person name="Morson N."/>
            <person name="Patron J."/>
            <person name="Lomheim L."/>
            <person name="Wishart D.S."/>
            <person name="Edwards E.A."/>
        </authorList>
    </citation>
    <scope>NUCLEOTIDE SEQUENCE [LARGE SCALE GENOMIC DNA]</scope>
    <source>
        <strain evidence="8 9">12DCA</strain>
    </source>
</reference>
<dbReference type="Pfam" id="PF14579">
    <property type="entry name" value="HHH_6"/>
    <property type="match status" value="1"/>
</dbReference>
<evidence type="ECO:0000256" key="2">
    <source>
        <dbReference type="ARBA" id="ARBA00022679"/>
    </source>
</evidence>
<dbReference type="GO" id="GO:0006260">
    <property type="term" value="P:DNA replication"/>
    <property type="evidence" value="ECO:0007669"/>
    <property type="project" value="UniProtKB-KW"/>
</dbReference>
<dbReference type="Pfam" id="PF17657">
    <property type="entry name" value="DNA_pol3_finger"/>
    <property type="match status" value="1"/>
</dbReference>
<dbReference type="InterPro" id="IPR016195">
    <property type="entry name" value="Pol/histidinol_Pase-like"/>
</dbReference>
<feature type="domain" description="Polymerase/histidinol phosphatase N-terminal" evidence="7">
    <location>
        <begin position="3"/>
        <end position="70"/>
    </location>
</feature>
<evidence type="ECO:0000313" key="9">
    <source>
        <dbReference type="Proteomes" id="UP000430508"/>
    </source>
</evidence>
<dbReference type="InterPro" id="IPR003141">
    <property type="entry name" value="Pol/His_phosphatase_N"/>
</dbReference>
<dbReference type="Gene3D" id="3.20.20.140">
    <property type="entry name" value="Metal-dependent hydrolases"/>
    <property type="match status" value="1"/>
</dbReference>
<dbReference type="SUPFAM" id="SSF89550">
    <property type="entry name" value="PHP domain-like"/>
    <property type="match status" value="1"/>
</dbReference>
<protein>
    <recommendedName>
        <fullName evidence="1">DNA-directed DNA polymerase</fullName>
        <ecNumber evidence="1">2.7.7.7</ecNumber>
    </recommendedName>
</protein>
<dbReference type="Pfam" id="PF07733">
    <property type="entry name" value="DNA_pol3_alpha"/>
    <property type="match status" value="1"/>
</dbReference>
<dbReference type="InterPro" id="IPR011708">
    <property type="entry name" value="DNA_pol3_alpha_NTPase_dom"/>
</dbReference>
<name>A0A857DK16_9FIRM</name>
<dbReference type="CDD" id="cd12113">
    <property type="entry name" value="PHP_PolIIIA_DnaE3"/>
    <property type="match status" value="1"/>
</dbReference>
<keyword evidence="5" id="KW-0239">DNA-directed DNA polymerase</keyword>
<dbReference type="AlphaFoldDB" id="A0A857DK16"/>
<dbReference type="InterPro" id="IPR004013">
    <property type="entry name" value="PHP_dom"/>
</dbReference>
<evidence type="ECO:0000256" key="4">
    <source>
        <dbReference type="ARBA" id="ARBA00022705"/>
    </source>
</evidence>
<evidence type="ECO:0000313" key="8">
    <source>
        <dbReference type="EMBL" id="QHA00809.1"/>
    </source>
</evidence>
<dbReference type="NCBIfam" id="NF004226">
    <property type="entry name" value="PRK05673.1"/>
    <property type="match status" value="1"/>
</dbReference>
<organism evidence="8 9">
    <name type="scientific">Dehalobacter restrictus</name>
    <dbReference type="NCBI Taxonomy" id="55583"/>
    <lineage>
        <taxon>Bacteria</taxon>
        <taxon>Bacillati</taxon>
        <taxon>Bacillota</taxon>
        <taxon>Clostridia</taxon>
        <taxon>Eubacteriales</taxon>
        <taxon>Desulfitobacteriaceae</taxon>
        <taxon>Dehalobacter</taxon>
    </lineage>
</organism>
<accession>A0A857DK16</accession>
<evidence type="ECO:0000256" key="6">
    <source>
        <dbReference type="ARBA" id="ARBA00049244"/>
    </source>
</evidence>
<dbReference type="PANTHER" id="PTHR32294:SF0">
    <property type="entry name" value="DNA POLYMERASE III SUBUNIT ALPHA"/>
    <property type="match status" value="1"/>
</dbReference>
<dbReference type="InterPro" id="IPR029460">
    <property type="entry name" value="DNAPol_HHH"/>
</dbReference>
<dbReference type="Gene3D" id="1.10.10.1600">
    <property type="entry name" value="Bacterial DNA polymerase III alpha subunit, thumb domain"/>
    <property type="match status" value="1"/>
</dbReference>
<evidence type="ECO:0000259" key="7">
    <source>
        <dbReference type="SMART" id="SM00481"/>
    </source>
</evidence>
<dbReference type="NCBIfam" id="TIGR00594">
    <property type="entry name" value="polc"/>
    <property type="match status" value="1"/>
</dbReference>
<keyword evidence="3 8" id="KW-0548">Nucleotidyltransferase</keyword>
<dbReference type="PANTHER" id="PTHR32294">
    <property type="entry name" value="DNA POLYMERASE III SUBUNIT ALPHA"/>
    <property type="match status" value="1"/>
</dbReference>
<gene>
    <name evidence="8" type="ORF">GQ588_09265</name>
</gene>
<dbReference type="EC" id="2.7.7.7" evidence="1"/>
<dbReference type="GO" id="GO:0008408">
    <property type="term" value="F:3'-5' exonuclease activity"/>
    <property type="evidence" value="ECO:0007669"/>
    <property type="project" value="InterPro"/>
</dbReference>
<dbReference type="CDD" id="cd04485">
    <property type="entry name" value="DnaE_OBF"/>
    <property type="match status" value="1"/>
</dbReference>
<evidence type="ECO:0000256" key="3">
    <source>
        <dbReference type="ARBA" id="ARBA00022695"/>
    </source>
</evidence>
<dbReference type="RefSeq" id="WP_019226479.1">
    <property type="nucleotide sequence ID" value="NZ_CP046996.1"/>
</dbReference>
<dbReference type="NCBIfam" id="NF005298">
    <property type="entry name" value="PRK06826.1"/>
    <property type="match status" value="1"/>
</dbReference>
<dbReference type="EMBL" id="CP046996">
    <property type="protein sequence ID" value="QHA00809.1"/>
    <property type="molecule type" value="Genomic_DNA"/>
</dbReference>
<dbReference type="InterPro" id="IPR041931">
    <property type="entry name" value="DNA_pol3_alpha_thumb_dom"/>
</dbReference>
<dbReference type="InterPro" id="IPR004805">
    <property type="entry name" value="DnaE2/DnaE/PolC"/>
</dbReference>
<dbReference type="GO" id="GO:0003887">
    <property type="term" value="F:DNA-directed DNA polymerase activity"/>
    <property type="evidence" value="ECO:0007669"/>
    <property type="project" value="UniProtKB-KW"/>
</dbReference>
<comment type="catalytic activity">
    <reaction evidence="6">
        <text>DNA(n) + a 2'-deoxyribonucleoside 5'-triphosphate = DNA(n+1) + diphosphate</text>
        <dbReference type="Rhea" id="RHEA:22508"/>
        <dbReference type="Rhea" id="RHEA-COMP:17339"/>
        <dbReference type="Rhea" id="RHEA-COMP:17340"/>
        <dbReference type="ChEBI" id="CHEBI:33019"/>
        <dbReference type="ChEBI" id="CHEBI:61560"/>
        <dbReference type="ChEBI" id="CHEBI:173112"/>
        <dbReference type="EC" id="2.7.7.7"/>
    </reaction>
</comment>
<evidence type="ECO:0000256" key="5">
    <source>
        <dbReference type="ARBA" id="ARBA00022932"/>
    </source>
</evidence>
<dbReference type="Proteomes" id="UP000430508">
    <property type="component" value="Chromosome"/>
</dbReference>